<name>A0A2B4R2T6_STYPI</name>
<gene>
    <name evidence="11" type="primary">btuB</name>
    <name evidence="11" type="ORF">AWC38_SpisGene24789</name>
</gene>
<dbReference type="InterPro" id="IPR012910">
    <property type="entry name" value="Plug_dom"/>
</dbReference>
<dbReference type="PROSITE" id="PS52016">
    <property type="entry name" value="TONB_DEPENDENT_REC_3"/>
    <property type="match status" value="1"/>
</dbReference>
<evidence type="ECO:0000259" key="9">
    <source>
        <dbReference type="Pfam" id="PF00593"/>
    </source>
</evidence>
<evidence type="ECO:0000313" key="12">
    <source>
        <dbReference type="Proteomes" id="UP000225706"/>
    </source>
</evidence>
<evidence type="ECO:0000256" key="5">
    <source>
        <dbReference type="ARBA" id="ARBA00023077"/>
    </source>
</evidence>
<dbReference type="PANTHER" id="PTHR30069:SF29">
    <property type="entry name" value="HEMOGLOBIN AND HEMOGLOBIN-HAPTOGLOBIN-BINDING PROTEIN 1-RELATED"/>
    <property type="match status" value="1"/>
</dbReference>
<dbReference type="EMBL" id="LSMT01002446">
    <property type="protein sequence ID" value="PFX11466.1"/>
    <property type="molecule type" value="Genomic_DNA"/>
</dbReference>
<dbReference type="InterPro" id="IPR000531">
    <property type="entry name" value="Beta-barrel_TonB"/>
</dbReference>
<proteinExistence type="predicted"/>
<dbReference type="Proteomes" id="UP000225706">
    <property type="component" value="Unassembled WGS sequence"/>
</dbReference>
<dbReference type="AlphaFoldDB" id="A0A2B4R2T6"/>
<feature type="domain" description="TonB-dependent receptor plug" evidence="10">
    <location>
        <begin position="18"/>
        <end position="123"/>
    </location>
</feature>
<evidence type="ECO:0000313" key="11">
    <source>
        <dbReference type="EMBL" id="PFX11466.1"/>
    </source>
</evidence>
<dbReference type="Gene3D" id="2.170.130.10">
    <property type="entry name" value="TonB-dependent receptor, plug domain"/>
    <property type="match status" value="1"/>
</dbReference>
<dbReference type="SUPFAM" id="SSF56935">
    <property type="entry name" value="Porins"/>
    <property type="match status" value="1"/>
</dbReference>
<keyword evidence="3" id="KW-0812">Transmembrane</keyword>
<dbReference type="InterPro" id="IPR036942">
    <property type="entry name" value="Beta-barrel_TonB_sf"/>
</dbReference>
<evidence type="ECO:0000256" key="8">
    <source>
        <dbReference type="ARBA" id="ARBA00023237"/>
    </source>
</evidence>
<comment type="subcellular location">
    <subcellularLocation>
        <location evidence="1">Cell outer membrane</location>
        <topology evidence="1">Multi-pass membrane protein</topology>
    </subcellularLocation>
</comment>
<feature type="domain" description="TonB-dependent receptor-like beta-barrel" evidence="9">
    <location>
        <begin position="237"/>
        <end position="532"/>
    </location>
</feature>
<dbReference type="InterPro" id="IPR037066">
    <property type="entry name" value="Plug_dom_sf"/>
</dbReference>
<comment type="caution">
    <text evidence="11">The sequence shown here is derived from an EMBL/GenBank/DDBJ whole genome shotgun (WGS) entry which is preliminary data.</text>
</comment>
<dbReference type="OrthoDB" id="10059063at2759"/>
<keyword evidence="7" id="KW-0675">Receptor</keyword>
<protein>
    <submittedName>
        <fullName evidence="11">Vitamin B12 transporter BtuB</fullName>
    </submittedName>
</protein>
<dbReference type="Pfam" id="PF00593">
    <property type="entry name" value="TonB_dep_Rec_b-barrel"/>
    <property type="match status" value="1"/>
</dbReference>
<reference evidence="12" key="1">
    <citation type="journal article" date="2017" name="bioRxiv">
        <title>Comparative analysis of the genomes of Stylophora pistillata and Acropora digitifera provides evidence for extensive differences between species of corals.</title>
        <authorList>
            <person name="Voolstra C.R."/>
            <person name="Li Y."/>
            <person name="Liew Y.J."/>
            <person name="Baumgarten S."/>
            <person name="Zoccola D."/>
            <person name="Flot J.-F."/>
            <person name="Tambutte S."/>
            <person name="Allemand D."/>
            <person name="Aranda M."/>
        </authorList>
    </citation>
    <scope>NUCLEOTIDE SEQUENCE [LARGE SCALE GENOMIC DNA]</scope>
</reference>
<dbReference type="Gene3D" id="2.40.170.20">
    <property type="entry name" value="TonB-dependent receptor, beta-barrel domain"/>
    <property type="match status" value="1"/>
</dbReference>
<dbReference type="GO" id="GO:0044718">
    <property type="term" value="P:siderophore transmembrane transport"/>
    <property type="evidence" value="ECO:0007669"/>
    <property type="project" value="TreeGrafter"/>
</dbReference>
<evidence type="ECO:0000256" key="7">
    <source>
        <dbReference type="ARBA" id="ARBA00023170"/>
    </source>
</evidence>
<evidence type="ECO:0000256" key="2">
    <source>
        <dbReference type="ARBA" id="ARBA00022448"/>
    </source>
</evidence>
<evidence type="ECO:0000256" key="4">
    <source>
        <dbReference type="ARBA" id="ARBA00022729"/>
    </source>
</evidence>
<dbReference type="PANTHER" id="PTHR30069">
    <property type="entry name" value="TONB-DEPENDENT OUTER MEMBRANE RECEPTOR"/>
    <property type="match status" value="1"/>
</dbReference>
<keyword evidence="2" id="KW-0813">Transport</keyword>
<keyword evidence="8" id="KW-0998">Cell outer membrane</keyword>
<evidence type="ECO:0000259" key="10">
    <source>
        <dbReference type="Pfam" id="PF07715"/>
    </source>
</evidence>
<evidence type="ECO:0000256" key="1">
    <source>
        <dbReference type="ARBA" id="ARBA00004571"/>
    </source>
</evidence>
<evidence type="ECO:0000256" key="3">
    <source>
        <dbReference type="ARBA" id="ARBA00022692"/>
    </source>
</evidence>
<keyword evidence="12" id="KW-1185">Reference proteome</keyword>
<sequence length="617" mass="68654">MRGYAQFDPQVTIFPLPKKNTPSQHLIQKKEVKQLQLQSLESALSYVTGASIDSLGDNGRTSTVSIRGGKAKHTLVLLDGIPLNSPEGQSVFDFGTLSAYSFESILLEKGSQSVRYGPQAMGGFVHLSTLASKSHSESPNLLFHGETGNDHTLRGHSKIHHTFENGKGAFQMSAGAHTQGKGSFINKKHGNEQADDFSGYEGIFSLRLNPTSHARITVTSFWQQDSLRIDDGGKAPPVISDQVQETRRLALGVTGQFDSPHHRWTHKVQGLYFRGKYRVSKDNPLFAAHSHNIVARYELTGDVYCGHRLTTGLEWRSQSLENSFDSDHSNRSGAAYALYEFEPWERWRMNLGVRHDHPQDFKNVTTWHVKGQYEVSGNTTLYGRVSTGFKTPSPEDIIGGNLAKANADLKPEYSVHVDLGLSHQMMRNTSFSGALFFLSLKDLVEGVQLDDGTWQAQNSNRKAYGIELSMTHKVGKLSFDGNYTLTLARNGFDNNHQPRRLPRHVVGGTVKYTFDQEKAVAFAQLTYTSSTRDRIAILKKNTILPEIWKINESVATDLYAERAKNMNYSCKVLSLDEGDKGYSESSGAIVGLYQEDQTDRMKVIGITSAHLVISFKS</sequence>
<organism evidence="11 12">
    <name type="scientific">Stylophora pistillata</name>
    <name type="common">Smooth cauliflower coral</name>
    <dbReference type="NCBI Taxonomy" id="50429"/>
    <lineage>
        <taxon>Eukaryota</taxon>
        <taxon>Metazoa</taxon>
        <taxon>Cnidaria</taxon>
        <taxon>Anthozoa</taxon>
        <taxon>Hexacorallia</taxon>
        <taxon>Scleractinia</taxon>
        <taxon>Astrocoeniina</taxon>
        <taxon>Pocilloporidae</taxon>
        <taxon>Stylophora</taxon>
    </lineage>
</organism>
<dbReference type="Pfam" id="PF07715">
    <property type="entry name" value="Plug"/>
    <property type="match status" value="1"/>
</dbReference>
<keyword evidence="5" id="KW-0798">TonB box</keyword>
<keyword evidence="6" id="KW-0472">Membrane</keyword>
<keyword evidence="4" id="KW-0732">Signal</keyword>
<dbReference type="InterPro" id="IPR039426">
    <property type="entry name" value="TonB-dep_rcpt-like"/>
</dbReference>
<accession>A0A2B4R2T6</accession>
<dbReference type="GO" id="GO:0015344">
    <property type="term" value="F:siderophore uptake transmembrane transporter activity"/>
    <property type="evidence" value="ECO:0007669"/>
    <property type="project" value="TreeGrafter"/>
</dbReference>
<evidence type="ECO:0000256" key="6">
    <source>
        <dbReference type="ARBA" id="ARBA00023136"/>
    </source>
</evidence>